<keyword evidence="3" id="KW-1185">Reference proteome</keyword>
<organism evidence="2 3">
    <name type="scientific">Grus japonensis</name>
    <name type="common">Japanese crane</name>
    <name type="synonym">Red-crowned crane</name>
    <dbReference type="NCBI Taxonomy" id="30415"/>
    <lineage>
        <taxon>Eukaryota</taxon>
        <taxon>Metazoa</taxon>
        <taxon>Chordata</taxon>
        <taxon>Craniata</taxon>
        <taxon>Vertebrata</taxon>
        <taxon>Euteleostomi</taxon>
        <taxon>Archelosauria</taxon>
        <taxon>Archosauria</taxon>
        <taxon>Dinosauria</taxon>
        <taxon>Saurischia</taxon>
        <taxon>Theropoda</taxon>
        <taxon>Coelurosauria</taxon>
        <taxon>Aves</taxon>
        <taxon>Neognathae</taxon>
        <taxon>Neoaves</taxon>
        <taxon>Gruiformes</taxon>
        <taxon>Gruidae</taxon>
        <taxon>Grus</taxon>
    </lineage>
</organism>
<comment type="caution">
    <text evidence="2">The sequence shown here is derived from an EMBL/GenBank/DDBJ whole genome shotgun (WGS) entry which is preliminary data.</text>
</comment>
<dbReference type="InterPro" id="IPR000477">
    <property type="entry name" value="RT_dom"/>
</dbReference>
<dbReference type="Pfam" id="PF00078">
    <property type="entry name" value="RVT_1"/>
    <property type="match status" value="1"/>
</dbReference>
<dbReference type="PROSITE" id="PS50878">
    <property type="entry name" value="RT_POL"/>
    <property type="match status" value="1"/>
</dbReference>
<evidence type="ECO:0000259" key="1">
    <source>
        <dbReference type="PROSITE" id="PS50878"/>
    </source>
</evidence>
<dbReference type="SUPFAM" id="SSF56672">
    <property type="entry name" value="DNA/RNA polymerases"/>
    <property type="match status" value="1"/>
</dbReference>
<protein>
    <submittedName>
        <fullName evidence="2">Mitochondrial enolase superfamily member 1</fullName>
    </submittedName>
</protein>
<feature type="domain" description="Reverse transcriptase" evidence="1">
    <location>
        <begin position="1"/>
        <end position="165"/>
    </location>
</feature>
<dbReference type="EMBL" id="BAAFJT010000040">
    <property type="protein sequence ID" value="GAB0205790.1"/>
    <property type="molecule type" value="Genomic_DNA"/>
</dbReference>
<accession>A0ABC9Y6V4</accession>
<reference evidence="2 3" key="1">
    <citation type="submission" date="2024-06" db="EMBL/GenBank/DDBJ databases">
        <title>The draft genome of Grus japonensis, version 3.</title>
        <authorList>
            <person name="Nabeshima K."/>
            <person name="Suzuki S."/>
            <person name="Onuma M."/>
        </authorList>
    </citation>
    <scope>NUCLEOTIDE SEQUENCE [LARGE SCALE GENOMIC DNA]</scope>
    <source>
        <strain evidence="2 3">451A</strain>
    </source>
</reference>
<dbReference type="AlphaFoldDB" id="A0ABC9Y6V4"/>
<dbReference type="Proteomes" id="UP001623348">
    <property type="component" value="Unassembled WGS sequence"/>
</dbReference>
<evidence type="ECO:0000313" key="3">
    <source>
        <dbReference type="Proteomes" id="UP001623348"/>
    </source>
</evidence>
<dbReference type="PANTHER" id="PTHR33332">
    <property type="entry name" value="REVERSE TRANSCRIPTASE DOMAIN-CONTAINING PROTEIN"/>
    <property type="match status" value="1"/>
</dbReference>
<gene>
    <name evidence="2" type="ORF">GRJ2_003044600</name>
</gene>
<dbReference type="InterPro" id="IPR043502">
    <property type="entry name" value="DNA/RNA_pol_sf"/>
</dbReference>
<sequence>MTGWVDEGRAVDVVYLDFSKAFDTVSHNILISKLRKCGLDEWSVRWVESWLNGRAQRGVISRAEPRWRPVASGVPQGSVLGPVLFNIFINDLDEGTECTLSKFADDTNLGGVANTPEGCAAIQQDLDRLENWAKRNRVKFKEGKCGVLHLGKNNPRHQYRLGVDLLGSKTMEKDLGVLVDNRLSMSQQCALVAMKASGILGCIKKSVASKSREVISSLYSALVRPPLESCVQFWAPQFKKDQELLERVQRRATKMMRGLERLSYEERLRELGLFSLKKRRLRGDLINTYKYLKGGCQEDGARLFSVVPSDRTRGNGHKLEHRKFHLNMRKNFFTVRVTEHWKRLPREVVESPSLEIFKTRLDTILCNRVSLGHAEIKSEMQKPS</sequence>
<name>A0ABC9Y6V4_GRUJA</name>
<evidence type="ECO:0000313" key="2">
    <source>
        <dbReference type="EMBL" id="GAB0205790.1"/>
    </source>
</evidence>
<proteinExistence type="predicted"/>